<keyword evidence="1" id="KW-0812">Transmembrane</keyword>
<dbReference type="AlphaFoldDB" id="A0A1F2WM69"/>
<organism evidence="2 3">
    <name type="scientific">Candidatus Solincola sediminis</name>
    <dbReference type="NCBI Taxonomy" id="1797199"/>
    <lineage>
        <taxon>Bacteria</taxon>
        <taxon>Bacillati</taxon>
        <taxon>Actinomycetota</taxon>
        <taxon>Candidatus Geothermincolia</taxon>
        <taxon>Candidatus Geothermincolales</taxon>
        <taxon>Candidatus Geothermincolaceae</taxon>
        <taxon>Candidatus Solincola</taxon>
    </lineage>
</organism>
<feature type="transmembrane region" description="Helical" evidence="1">
    <location>
        <begin position="49"/>
        <end position="74"/>
    </location>
</feature>
<evidence type="ECO:0000313" key="2">
    <source>
        <dbReference type="EMBL" id="OFW57919.1"/>
    </source>
</evidence>
<proteinExistence type="predicted"/>
<evidence type="ECO:0000313" key="3">
    <source>
        <dbReference type="Proteomes" id="UP000177876"/>
    </source>
</evidence>
<feature type="transmembrane region" description="Helical" evidence="1">
    <location>
        <begin position="106"/>
        <end position="128"/>
    </location>
</feature>
<keyword evidence="1" id="KW-0472">Membrane</keyword>
<reference evidence="2 3" key="1">
    <citation type="journal article" date="2016" name="Nat. Commun.">
        <title>Thousands of microbial genomes shed light on interconnected biogeochemical processes in an aquifer system.</title>
        <authorList>
            <person name="Anantharaman K."/>
            <person name="Brown C.T."/>
            <person name="Hug L.A."/>
            <person name="Sharon I."/>
            <person name="Castelle C.J."/>
            <person name="Probst A.J."/>
            <person name="Thomas B.C."/>
            <person name="Singh A."/>
            <person name="Wilkins M.J."/>
            <person name="Karaoz U."/>
            <person name="Brodie E.L."/>
            <person name="Williams K.H."/>
            <person name="Hubbard S.S."/>
            <person name="Banfield J.F."/>
        </authorList>
    </citation>
    <scope>NUCLEOTIDE SEQUENCE [LARGE SCALE GENOMIC DNA]</scope>
</reference>
<comment type="caution">
    <text evidence="2">The sequence shown here is derived from an EMBL/GenBank/DDBJ whole genome shotgun (WGS) entry which is preliminary data.</text>
</comment>
<dbReference type="InterPro" id="IPR010380">
    <property type="entry name" value="DUF975"/>
</dbReference>
<dbReference type="PANTHER" id="PTHR40076:SF1">
    <property type="entry name" value="MEMBRANE PROTEIN"/>
    <property type="match status" value="1"/>
</dbReference>
<dbReference type="PANTHER" id="PTHR40076">
    <property type="entry name" value="MEMBRANE PROTEIN-RELATED"/>
    <property type="match status" value="1"/>
</dbReference>
<name>A0A1F2WM69_9ACTN</name>
<evidence type="ECO:0008006" key="4">
    <source>
        <dbReference type="Google" id="ProtNLM"/>
    </source>
</evidence>
<dbReference type="Pfam" id="PF06161">
    <property type="entry name" value="DUF975"/>
    <property type="match status" value="1"/>
</dbReference>
<dbReference type="STRING" id="1797197.A2Y75_11840"/>
<sequence length="227" mass="24871">MAKEERFDRGEAIRFGWEITKNNLLFFVLILLITWSVSAIFSVPNMLGGRYIVIFPFFGLIQLVIGVFVGMAYVRISLRFLNGETAEFSDLWASYPFFFNYLVGNILYALIVLGGLILLIVPGIIWGLKYQFYGFFILDQGMGPVAAIKKSGEITNGSKGNLFVLGLEFFGIILLGALACVVGLFAAIPTVIIARAFVYRKLASQAPPQVLAAPSVPPSTTPMPPGT</sequence>
<dbReference type="EMBL" id="MELK01000029">
    <property type="protein sequence ID" value="OFW57919.1"/>
    <property type="molecule type" value="Genomic_DNA"/>
</dbReference>
<keyword evidence="1" id="KW-1133">Transmembrane helix</keyword>
<feature type="transmembrane region" description="Helical" evidence="1">
    <location>
        <begin position="24"/>
        <end position="43"/>
    </location>
</feature>
<evidence type="ECO:0000256" key="1">
    <source>
        <dbReference type="SAM" id="Phobius"/>
    </source>
</evidence>
<feature type="transmembrane region" description="Helical" evidence="1">
    <location>
        <begin position="169"/>
        <end position="194"/>
    </location>
</feature>
<protein>
    <recommendedName>
        <fullName evidence="4">DUF975 family protein</fullName>
    </recommendedName>
</protein>
<gene>
    <name evidence="2" type="ORF">A2Y75_11840</name>
</gene>
<accession>A0A1F2WM69</accession>
<dbReference type="Proteomes" id="UP000177876">
    <property type="component" value="Unassembled WGS sequence"/>
</dbReference>